<proteinExistence type="inferred from homology"/>
<evidence type="ECO:0000256" key="1">
    <source>
        <dbReference type="ARBA" id="ARBA00007039"/>
    </source>
</evidence>
<comment type="caution">
    <text evidence="3">The sequence shown here is derived from an EMBL/GenBank/DDBJ whole genome shotgun (WGS) entry which is preliminary data.</text>
</comment>
<dbReference type="EMBL" id="RDQH01000333">
    <property type="protein sequence ID" value="RXH93845.1"/>
    <property type="molecule type" value="Genomic_DNA"/>
</dbReference>
<dbReference type="Pfam" id="PF00574">
    <property type="entry name" value="CLP_protease"/>
    <property type="match status" value="1"/>
</dbReference>
<dbReference type="InterPro" id="IPR023562">
    <property type="entry name" value="ClpP/TepA"/>
</dbReference>
<dbReference type="GO" id="GO:0004252">
    <property type="term" value="F:serine-type endopeptidase activity"/>
    <property type="evidence" value="ECO:0007669"/>
    <property type="project" value="InterPro"/>
</dbReference>
<gene>
    <name evidence="3" type="ORF">DVH24_015912</name>
</gene>
<dbReference type="Proteomes" id="UP000290289">
    <property type="component" value="Chromosome 7"/>
</dbReference>
<sequence>MTYAATASSPLCSSQTQVPISLIVKGSALNSNGIINCHRRSNGVCVIKAMKSSSPPRLTLSSNWDFPSATTSAPRLPRFEELDTTNMLLRQRIIFLGSQVDDMTADLIISQLLFLDAEDPKKDIKLFINSPGGSVTAGMI</sequence>
<keyword evidence="4" id="KW-1185">Reference proteome</keyword>
<comment type="similarity">
    <text evidence="1 2">Belongs to the peptidase S14 family.</text>
</comment>
<dbReference type="GO" id="GO:0006515">
    <property type="term" value="P:protein quality control for misfolded or incompletely synthesized proteins"/>
    <property type="evidence" value="ECO:0007669"/>
    <property type="project" value="TreeGrafter"/>
</dbReference>
<dbReference type="STRING" id="3750.A0A498JG56"/>
<protein>
    <recommendedName>
        <fullName evidence="2">ATP-dependent Clp protease proteolytic subunit</fullName>
    </recommendedName>
</protein>
<dbReference type="PANTHER" id="PTHR10381:SF50">
    <property type="entry name" value="ATP-DEPENDENT CLP PROTEASE PROTEOLYTIC SUBUNIT 3, CHLOROPLASTIC"/>
    <property type="match status" value="1"/>
</dbReference>
<dbReference type="InterPro" id="IPR001907">
    <property type="entry name" value="ClpP"/>
</dbReference>
<dbReference type="GO" id="GO:0009532">
    <property type="term" value="C:plastid stroma"/>
    <property type="evidence" value="ECO:0007669"/>
    <property type="project" value="UniProtKB-ARBA"/>
</dbReference>
<dbReference type="PRINTS" id="PR00127">
    <property type="entry name" value="CLPPROTEASEP"/>
</dbReference>
<dbReference type="GO" id="GO:0004176">
    <property type="term" value="F:ATP-dependent peptidase activity"/>
    <property type="evidence" value="ECO:0007669"/>
    <property type="project" value="InterPro"/>
</dbReference>
<reference evidence="3 4" key="1">
    <citation type="submission" date="2018-10" db="EMBL/GenBank/DDBJ databases">
        <title>A high-quality apple genome assembly.</title>
        <authorList>
            <person name="Hu J."/>
        </authorList>
    </citation>
    <scope>NUCLEOTIDE SEQUENCE [LARGE SCALE GENOMIC DNA]</scope>
    <source>
        <strain evidence="4">cv. HFTH1</strain>
        <tissue evidence="3">Young leaf</tissue>
    </source>
</reference>
<dbReference type="InterPro" id="IPR029045">
    <property type="entry name" value="ClpP/crotonase-like_dom_sf"/>
</dbReference>
<dbReference type="GO" id="GO:0009368">
    <property type="term" value="C:endopeptidase Clp complex"/>
    <property type="evidence" value="ECO:0007669"/>
    <property type="project" value="TreeGrafter"/>
</dbReference>
<dbReference type="GO" id="GO:0051117">
    <property type="term" value="F:ATPase binding"/>
    <property type="evidence" value="ECO:0007669"/>
    <property type="project" value="TreeGrafter"/>
</dbReference>
<dbReference type="AlphaFoldDB" id="A0A498JG56"/>
<dbReference type="PANTHER" id="PTHR10381">
    <property type="entry name" value="ATP-DEPENDENT CLP PROTEASE PROTEOLYTIC SUBUNIT"/>
    <property type="match status" value="1"/>
</dbReference>
<name>A0A498JG56_MALDO</name>
<evidence type="ECO:0000313" key="3">
    <source>
        <dbReference type="EMBL" id="RXH93845.1"/>
    </source>
</evidence>
<dbReference type="Gene3D" id="3.90.226.10">
    <property type="entry name" value="2-enoyl-CoA Hydratase, Chain A, domain 1"/>
    <property type="match status" value="1"/>
</dbReference>
<evidence type="ECO:0000256" key="2">
    <source>
        <dbReference type="RuleBase" id="RU003567"/>
    </source>
</evidence>
<organism evidence="3 4">
    <name type="scientific">Malus domestica</name>
    <name type="common">Apple</name>
    <name type="synonym">Pyrus malus</name>
    <dbReference type="NCBI Taxonomy" id="3750"/>
    <lineage>
        <taxon>Eukaryota</taxon>
        <taxon>Viridiplantae</taxon>
        <taxon>Streptophyta</taxon>
        <taxon>Embryophyta</taxon>
        <taxon>Tracheophyta</taxon>
        <taxon>Spermatophyta</taxon>
        <taxon>Magnoliopsida</taxon>
        <taxon>eudicotyledons</taxon>
        <taxon>Gunneridae</taxon>
        <taxon>Pentapetalae</taxon>
        <taxon>rosids</taxon>
        <taxon>fabids</taxon>
        <taxon>Rosales</taxon>
        <taxon>Rosaceae</taxon>
        <taxon>Amygdaloideae</taxon>
        <taxon>Maleae</taxon>
        <taxon>Malus</taxon>
    </lineage>
</organism>
<dbReference type="SUPFAM" id="SSF52096">
    <property type="entry name" value="ClpP/crotonase"/>
    <property type="match status" value="1"/>
</dbReference>
<accession>A0A498JG56</accession>
<evidence type="ECO:0000313" key="4">
    <source>
        <dbReference type="Proteomes" id="UP000290289"/>
    </source>
</evidence>